<dbReference type="EMBL" id="CABWIE010000015">
    <property type="protein sequence ID" value="VWL93767.1"/>
    <property type="molecule type" value="Genomic_DNA"/>
</dbReference>
<accession>A0A5K1IY70</accession>
<organism evidence="2 3">
    <name type="scientific">Collinsella aerofaciens</name>
    <dbReference type="NCBI Taxonomy" id="74426"/>
    <lineage>
        <taxon>Bacteria</taxon>
        <taxon>Bacillati</taxon>
        <taxon>Actinomycetota</taxon>
        <taxon>Coriobacteriia</taxon>
        <taxon>Coriobacteriales</taxon>
        <taxon>Coriobacteriaceae</taxon>
        <taxon>Collinsella</taxon>
    </lineage>
</organism>
<keyword evidence="1" id="KW-0472">Membrane</keyword>
<protein>
    <submittedName>
        <fullName evidence="2">Uncharacterized protein</fullName>
    </submittedName>
</protein>
<keyword evidence="1" id="KW-0812">Transmembrane</keyword>
<dbReference type="Proteomes" id="UP000361836">
    <property type="component" value="Unassembled WGS sequence"/>
</dbReference>
<dbReference type="AlphaFoldDB" id="A0A5K1IY70"/>
<keyword evidence="3" id="KW-1185">Reference proteome</keyword>
<evidence type="ECO:0000256" key="1">
    <source>
        <dbReference type="SAM" id="Phobius"/>
    </source>
</evidence>
<sequence length="206" mass="22817">MNKLKPFIEEKPFDRSARAFLLLIGVVALAASICSPFLILRFIFALVAPMPLYFIPVWLPSKFLIREQRGTKMGLHPIAWALWQSIYCFVSIIYLKIIEVSDHVAFSSMPFALIVAAGAGYLVSFGEEFILEERLKSSLQKAQYKFTHALMLLLFLCLSSIIGSGLLPASMAICIVKSSLDFAELGEAIGAALLAWKLVKNARASI</sequence>
<feature type="transmembrane region" description="Helical" evidence="1">
    <location>
        <begin position="46"/>
        <end position="65"/>
    </location>
</feature>
<dbReference type="RefSeq" id="WP_152076285.1">
    <property type="nucleotide sequence ID" value="NZ_CAAKNU010000018.1"/>
</dbReference>
<keyword evidence="1" id="KW-1133">Transmembrane helix</keyword>
<gene>
    <name evidence="2" type="ORF">KCJAJFAP_02206</name>
</gene>
<feature type="transmembrane region" description="Helical" evidence="1">
    <location>
        <begin position="20"/>
        <end position="40"/>
    </location>
</feature>
<proteinExistence type="predicted"/>
<name>A0A5K1IY70_9ACTN</name>
<evidence type="ECO:0000313" key="2">
    <source>
        <dbReference type="EMBL" id="VWL93767.1"/>
    </source>
</evidence>
<evidence type="ECO:0000313" key="3">
    <source>
        <dbReference type="Proteomes" id="UP000361836"/>
    </source>
</evidence>
<reference evidence="2 3" key="1">
    <citation type="submission" date="2019-10" db="EMBL/GenBank/DDBJ databases">
        <authorList>
            <person name="Wolf R A."/>
        </authorList>
    </citation>
    <scope>NUCLEOTIDE SEQUENCE [LARGE SCALE GENOMIC DNA]</scope>
    <source>
        <strain evidence="2">Collinsella_aerofaciens_MC2</strain>
    </source>
</reference>
<feature type="transmembrane region" description="Helical" evidence="1">
    <location>
        <begin position="77"/>
        <end position="98"/>
    </location>
</feature>
<feature type="transmembrane region" description="Helical" evidence="1">
    <location>
        <begin position="146"/>
        <end position="167"/>
    </location>
</feature>
<feature type="transmembrane region" description="Helical" evidence="1">
    <location>
        <begin position="104"/>
        <end position="125"/>
    </location>
</feature>